<organism evidence="1 2">
    <name type="scientific">Sphingopyxis witflariensis</name>
    <dbReference type="NCBI Taxonomy" id="173675"/>
    <lineage>
        <taxon>Bacteria</taxon>
        <taxon>Pseudomonadati</taxon>
        <taxon>Pseudomonadota</taxon>
        <taxon>Alphaproteobacteria</taxon>
        <taxon>Sphingomonadales</taxon>
        <taxon>Sphingomonadaceae</taxon>
        <taxon>Sphingopyxis</taxon>
    </lineage>
</organism>
<dbReference type="Gene3D" id="1.10.3790.10">
    <property type="entry name" value="NinB"/>
    <property type="match status" value="1"/>
</dbReference>
<dbReference type="InterPro" id="IPR036619">
    <property type="entry name" value="NinB_sf"/>
</dbReference>
<proteinExistence type="predicted"/>
<dbReference type="Proteomes" id="UP000197097">
    <property type="component" value="Unassembled WGS sequence"/>
</dbReference>
<sequence length="155" mass="18248">MPHRIINSQDDLDDFTRLASNLARPFTVEWQLGRDRSLDQNRLQFLWAREAAEQRGDMTADEVRCEWKLIHGVPILREESAEFREIYDAAIKPLPYDRKIKAMRFIPVTSEMKVPQMVRYLDTIQRECAQQGVRLTDPDPDLNTYHARYRAKEAA</sequence>
<evidence type="ECO:0000313" key="2">
    <source>
        <dbReference type="Proteomes" id="UP000197097"/>
    </source>
</evidence>
<comment type="caution">
    <text evidence="1">The sequence shown here is derived from an EMBL/GenBank/DDBJ whole genome shotgun (WGS) entry which is preliminary data.</text>
</comment>
<dbReference type="EMBL" id="NISJ01000004">
    <property type="protein sequence ID" value="OWQ97982.1"/>
    <property type="molecule type" value="Genomic_DNA"/>
</dbReference>
<reference evidence="1 2" key="1">
    <citation type="journal article" date="2002" name="Int. J. Syst. Evol. Microbiol.">
        <title>Sphingopyxis witflariensis sp. nov., isolated from activated sludge.</title>
        <authorList>
            <person name="Kampfer P."/>
            <person name="Witzenberger R."/>
            <person name="Denner E.B."/>
            <person name="Busse H.J."/>
            <person name="Neef A."/>
        </authorList>
    </citation>
    <scope>NUCLEOTIDE SEQUENCE [LARGE SCALE GENOMIC DNA]</scope>
    <source>
        <strain evidence="1 2">DSM 14551</strain>
    </source>
</reference>
<evidence type="ECO:0000313" key="1">
    <source>
        <dbReference type="EMBL" id="OWQ97982.1"/>
    </source>
</evidence>
<dbReference type="AlphaFoldDB" id="A0A246JY20"/>
<dbReference type="RefSeq" id="WP_088472596.1">
    <property type="nucleotide sequence ID" value="NZ_NISJ01000004.1"/>
</dbReference>
<accession>A0A246JY20</accession>
<dbReference type="OrthoDB" id="8685801at2"/>
<name>A0A246JY20_9SPHN</name>
<keyword evidence="2" id="KW-1185">Reference proteome</keyword>
<gene>
    <name evidence="1" type="ORF">CDQ91_10200</name>
</gene>
<protein>
    <submittedName>
        <fullName evidence="1">Uncharacterized protein</fullName>
    </submittedName>
</protein>